<protein>
    <recommendedName>
        <fullName evidence="6">Probable succinyl-diaminopimelate desuccinylase</fullName>
        <ecNumber evidence="5">3.5.1.18</ecNumber>
    </recommendedName>
</protein>
<evidence type="ECO:0000256" key="7">
    <source>
        <dbReference type="ARBA" id="ARBA00022723"/>
    </source>
</evidence>
<evidence type="ECO:0000256" key="10">
    <source>
        <dbReference type="ARBA" id="ARBA00023285"/>
    </source>
</evidence>
<dbReference type="InterPro" id="IPR036264">
    <property type="entry name" value="Bact_exopeptidase_dim_dom"/>
</dbReference>
<evidence type="ECO:0000256" key="6">
    <source>
        <dbReference type="ARBA" id="ARBA00016853"/>
    </source>
</evidence>
<dbReference type="PANTHER" id="PTHR43808">
    <property type="entry name" value="ACETYLORNITHINE DEACETYLASE"/>
    <property type="match status" value="1"/>
</dbReference>
<dbReference type="AlphaFoldDB" id="A0A975EYZ4"/>
<dbReference type="Pfam" id="PF07687">
    <property type="entry name" value="M20_dimer"/>
    <property type="match status" value="1"/>
</dbReference>
<evidence type="ECO:0000256" key="8">
    <source>
        <dbReference type="ARBA" id="ARBA00022801"/>
    </source>
</evidence>
<dbReference type="Pfam" id="PF01546">
    <property type="entry name" value="Peptidase_M20"/>
    <property type="match status" value="1"/>
</dbReference>
<comment type="cofactor">
    <cofactor evidence="1">
        <name>Co(2+)</name>
        <dbReference type="ChEBI" id="CHEBI:48828"/>
    </cofactor>
</comment>
<evidence type="ECO:0000256" key="3">
    <source>
        <dbReference type="ARBA" id="ARBA00005130"/>
    </source>
</evidence>
<proteinExistence type="inferred from homology"/>
<dbReference type="GO" id="GO:0009014">
    <property type="term" value="F:succinyl-diaminopimelate desuccinylase activity"/>
    <property type="evidence" value="ECO:0007669"/>
    <property type="project" value="UniProtKB-EC"/>
</dbReference>
<gene>
    <name evidence="13" type="ORF">HRI96_03130</name>
</gene>
<dbReference type="InterPro" id="IPR011650">
    <property type="entry name" value="Peptidase_M20_dimer"/>
</dbReference>
<sequence>MSEEVVSLLQKMIRINTVSPPGNEKDLAVFLEAYLKEKGLNPCVQSVEGNRANLICEIGSGDETLLVLNGHLDVVPAQGEWGFDPFSGNSDGTYVYGRGAADMKGGLAALTCAFLSAIPHADKLKGKLRLVFVADEETSNHGSLYYLAHDKKRYAKNYAVIAEPTELRVCKGHLGAERYWISFKGSSAHSSKPENGCNAVYLAAKMISALEEYHTELRKRSSSWGSPSCAVTRIEGGEKDNTIPSSCKLFVDRRTVPGETKEDIDNELDIIIKNVFGKDKDRVEVASFFDFSAGRIGEDNPLIVTACEIAKRRRGEEFGKPIIFGAGCEQAIFTNGGFDTIVWGPGSLSQAHVPNERILIEEVTEAKKLYEELIFKMLC</sequence>
<name>A0A975EYZ4_9SPIR</name>
<dbReference type="GO" id="GO:0008777">
    <property type="term" value="F:acetylornithine deacetylase activity"/>
    <property type="evidence" value="ECO:0007669"/>
    <property type="project" value="TreeGrafter"/>
</dbReference>
<dbReference type="Proteomes" id="UP000671995">
    <property type="component" value="Chromosome"/>
</dbReference>
<dbReference type="EC" id="3.5.1.18" evidence="5"/>
<accession>A0A975EYZ4</accession>
<comment type="pathway">
    <text evidence="3">Amino-acid biosynthesis; L-lysine biosynthesis via DAP pathway; LL-2,6-diaminopimelate from (S)-tetrahydrodipicolinate (succinylase route): step 3/3.</text>
</comment>
<dbReference type="NCBIfam" id="TIGR01910">
    <property type="entry name" value="DapE-ArgE"/>
    <property type="match status" value="1"/>
</dbReference>
<dbReference type="EMBL" id="CP054257">
    <property type="protein sequence ID" value="QTQ11275.1"/>
    <property type="molecule type" value="Genomic_DNA"/>
</dbReference>
<keyword evidence="10" id="KW-0170">Cobalt</keyword>
<reference evidence="13" key="1">
    <citation type="submission" date="2020-05" db="EMBL/GenBank/DDBJ databases">
        <authorList>
            <person name="Zeng H."/>
            <person name="Chan Y.K."/>
            <person name="Watt R.M."/>
        </authorList>
    </citation>
    <scope>NUCLEOTIDE SEQUENCE</scope>
    <source>
        <strain evidence="13">ATCC 700773</strain>
    </source>
</reference>
<dbReference type="GO" id="GO:0046872">
    <property type="term" value="F:metal ion binding"/>
    <property type="evidence" value="ECO:0007669"/>
    <property type="project" value="UniProtKB-KW"/>
</dbReference>
<comment type="cofactor">
    <cofactor evidence="2">
        <name>Zn(2+)</name>
        <dbReference type="ChEBI" id="CHEBI:29105"/>
    </cofactor>
</comment>
<dbReference type="PROSITE" id="PS00759">
    <property type="entry name" value="ARGE_DAPE_CPG2_2"/>
    <property type="match status" value="1"/>
</dbReference>
<comment type="catalytic activity">
    <reaction evidence="11">
        <text>N-succinyl-(2S,6S)-2,6-diaminopimelate + H2O = (2S,6S)-2,6-diaminopimelate + succinate</text>
        <dbReference type="Rhea" id="RHEA:22608"/>
        <dbReference type="ChEBI" id="CHEBI:15377"/>
        <dbReference type="ChEBI" id="CHEBI:30031"/>
        <dbReference type="ChEBI" id="CHEBI:57609"/>
        <dbReference type="ChEBI" id="CHEBI:58087"/>
        <dbReference type="EC" id="3.5.1.18"/>
    </reaction>
</comment>
<evidence type="ECO:0000256" key="2">
    <source>
        <dbReference type="ARBA" id="ARBA00001947"/>
    </source>
</evidence>
<feature type="domain" description="Peptidase M20 dimerisation" evidence="12">
    <location>
        <begin position="172"/>
        <end position="278"/>
    </location>
</feature>
<comment type="similarity">
    <text evidence="4">Belongs to the peptidase M20A family.</text>
</comment>
<organism evidence="13 14">
    <name type="scientific">Treponema parvum</name>
    <dbReference type="NCBI Taxonomy" id="138851"/>
    <lineage>
        <taxon>Bacteria</taxon>
        <taxon>Pseudomonadati</taxon>
        <taxon>Spirochaetota</taxon>
        <taxon>Spirochaetia</taxon>
        <taxon>Spirochaetales</taxon>
        <taxon>Treponemataceae</taxon>
        <taxon>Treponema</taxon>
    </lineage>
</organism>
<keyword evidence="7" id="KW-0479">Metal-binding</keyword>
<dbReference type="CDD" id="cd08659">
    <property type="entry name" value="M20_ArgE_DapE-like"/>
    <property type="match status" value="1"/>
</dbReference>
<dbReference type="GO" id="GO:0006526">
    <property type="term" value="P:L-arginine biosynthetic process"/>
    <property type="evidence" value="ECO:0007669"/>
    <property type="project" value="TreeGrafter"/>
</dbReference>
<evidence type="ECO:0000256" key="5">
    <source>
        <dbReference type="ARBA" id="ARBA00011921"/>
    </source>
</evidence>
<evidence type="ECO:0000313" key="14">
    <source>
        <dbReference type="Proteomes" id="UP000671995"/>
    </source>
</evidence>
<dbReference type="PANTHER" id="PTHR43808:SF31">
    <property type="entry name" value="N-ACETYL-L-CITRULLINE DEACETYLASE"/>
    <property type="match status" value="1"/>
</dbReference>
<dbReference type="SUPFAM" id="SSF55031">
    <property type="entry name" value="Bacterial exopeptidase dimerisation domain"/>
    <property type="match status" value="1"/>
</dbReference>
<dbReference type="InterPro" id="IPR001261">
    <property type="entry name" value="ArgE/DapE_CS"/>
</dbReference>
<evidence type="ECO:0000259" key="12">
    <source>
        <dbReference type="Pfam" id="PF07687"/>
    </source>
</evidence>
<evidence type="ECO:0000313" key="13">
    <source>
        <dbReference type="EMBL" id="QTQ11275.1"/>
    </source>
</evidence>
<dbReference type="Gene3D" id="3.40.630.10">
    <property type="entry name" value="Zn peptidases"/>
    <property type="match status" value="2"/>
</dbReference>
<evidence type="ECO:0000256" key="1">
    <source>
        <dbReference type="ARBA" id="ARBA00001941"/>
    </source>
</evidence>
<dbReference type="RefSeq" id="WP_210118070.1">
    <property type="nucleotide sequence ID" value="NZ_CP054257.1"/>
</dbReference>
<dbReference type="InterPro" id="IPR050072">
    <property type="entry name" value="Peptidase_M20A"/>
</dbReference>
<dbReference type="InterPro" id="IPR010182">
    <property type="entry name" value="ArgE/DapE"/>
</dbReference>
<evidence type="ECO:0000256" key="4">
    <source>
        <dbReference type="ARBA" id="ARBA00006247"/>
    </source>
</evidence>
<dbReference type="SUPFAM" id="SSF53187">
    <property type="entry name" value="Zn-dependent exopeptidases"/>
    <property type="match status" value="1"/>
</dbReference>
<dbReference type="Gene3D" id="3.30.70.360">
    <property type="match status" value="1"/>
</dbReference>
<reference evidence="13" key="2">
    <citation type="journal article" date="2021" name="Microbiol. Resour. Announc.">
        <title>Complete Genome Sequences of Three Human Oral Treponema parvum Isolates.</title>
        <authorList>
            <person name="Zeng H."/>
            <person name="Watt R.M."/>
        </authorList>
    </citation>
    <scope>NUCLEOTIDE SEQUENCE</scope>
    <source>
        <strain evidence="13">ATCC 700773</strain>
    </source>
</reference>
<evidence type="ECO:0000256" key="9">
    <source>
        <dbReference type="ARBA" id="ARBA00022833"/>
    </source>
</evidence>
<keyword evidence="8" id="KW-0378">Hydrolase</keyword>
<keyword evidence="9" id="KW-0862">Zinc</keyword>
<dbReference type="InterPro" id="IPR002933">
    <property type="entry name" value="Peptidase_M20"/>
</dbReference>
<evidence type="ECO:0000256" key="11">
    <source>
        <dbReference type="ARBA" id="ARBA00051301"/>
    </source>
</evidence>